<organism evidence="2 3">
    <name type="scientific">Zea mays</name>
    <name type="common">Maize</name>
    <dbReference type="NCBI Taxonomy" id="4577"/>
    <lineage>
        <taxon>Eukaryota</taxon>
        <taxon>Viridiplantae</taxon>
        <taxon>Streptophyta</taxon>
        <taxon>Embryophyta</taxon>
        <taxon>Tracheophyta</taxon>
        <taxon>Spermatophyta</taxon>
        <taxon>Magnoliopsida</taxon>
        <taxon>Liliopsida</taxon>
        <taxon>Poales</taxon>
        <taxon>Poaceae</taxon>
        <taxon>PACMAD clade</taxon>
        <taxon>Panicoideae</taxon>
        <taxon>Andropogonodae</taxon>
        <taxon>Andropogoneae</taxon>
        <taxon>Tripsacinae</taxon>
        <taxon>Zea</taxon>
    </lineage>
</organism>
<evidence type="ECO:0000313" key="2">
    <source>
        <dbReference type="EnsemblPlants" id="Zm00001eb407420_P001"/>
    </source>
</evidence>
<sequence>MDDTHSYTPDRSVEHGLVGHLDVVDAVVGAGTSSIVLVPPGCGEVDEQVGEADDGEQPVVVEPALVEVVVDPWAAISGNPVHGGHEHGASEEAERQGVEEHS</sequence>
<reference evidence="2" key="2">
    <citation type="submission" date="2019-07" db="EMBL/GenBank/DDBJ databases">
        <authorList>
            <person name="Seetharam A."/>
            <person name="Woodhouse M."/>
            <person name="Cannon E."/>
        </authorList>
    </citation>
    <scope>NUCLEOTIDE SEQUENCE [LARGE SCALE GENOMIC DNA]</scope>
    <source>
        <strain evidence="2">cv. B73</strain>
    </source>
</reference>
<protein>
    <submittedName>
        <fullName evidence="2">Uncharacterized protein</fullName>
    </submittedName>
</protein>
<evidence type="ECO:0000256" key="1">
    <source>
        <dbReference type="SAM" id="MobiDB-lite"/>
    </source>
</evidence>
<feature type="compositionally biased region" description="Basic and acidic residues" evidence="1">
    <location>
        <begin position="83"/>
        <end position="102"/>
    </location>
</feature>
<dbReference type="InParanoid" id="A0A804RGG2"/>
<evidence type="ECO:0000313" key="3">
    <source>
        <dbReference type="Proteomes" id="UP000007305"/>
    </source>
</evidence>
<keyword evidence="3" id="KW-1185">Reference proteome</keyword>
<proteinExistence type="predicted"/>
<dbReference type="Proteomes" id="UP000007305">
    <property type="component" value="Chromosome 10"/>
</dbReference>
<dbReference type="EnsemblPlants" id="Zm00001eb407420_T001">
    <property type="protein sequence ID" value="Zm00001eb407420_P001"/>
    <property type="gene ID" value="Zm00001eb407420"/>
</dbReference>
<feature type="region of interest" description="Disordered" evidence="1">
    <location>
        <begin position="77"/>
        <end position="102"/>
    </location>
</feature>
<dbReference type="AlphaFoldDB" id="A0A804RGG2"/>
<dbReference type="Gramene" id="Zm00001eb407420_T001">
    <property type="protein sequence ID" value="Zm00001eb407420_P001"/>
    <property type="gene ID" value="Zm00001eb407420"/>
</dbReference>
<accession>A0A804RGG2</accession>
<reference evidence="2" key="3">
    <citation type="submission" date="2021-05" db="UniProtKB">
        <authorList>
            <consortium name="EnsemblPlants"/>
        </authorList>
    </citation>
    <scope>IDENTIFICATION</scope>
    <source>
        <strain evidence="2">cv. B73</strain>
    </source>
</reference>
<reference evidence="3" key="1">
    <citation type="journal article" date="2009" name="Science">
        <title>The B73 maize genome: complexity, diversity, and dynamics.</title>
        <authorList>
            <person name="Schnable P.S."/>
            <person name="Ware D."/>
            <person name="Fulton R.S."/>
            <person name="Stein J.C."/>
            <person name="Wei F."/>
            <person name="Pasternak S."/>
            <person name="Liang C."/>
            <person name="Zhang J."/>
            <person name="Fulton L."/>
            <person name="Graves T.A."/>
            <person name="Minx P."/>
            <person name="Reily A.D."/>
            <person name="Courtney L."/>
            <person name="Kruchowski S.S."/>
            <person name="Tomlinson C."/>
            <person name="Strong C."/>
            <person name="Delehaunty K."/>
            <person name="Fronick C."/>
            <person name="Courtney B."/>
            <person name="Rock S.M."/>
            <person name="Belter E."/>
            <person name="Du F."/>
            <person name="Kim K."/>
            <person name="Abbott R.M."/>
            <person name="Cotton M."/>
            <person name="Levy A."/>
            <person name="Marchetto P."/>
            <person name="Ochoa K."/>
            <person name="Jackson S.M."/>
            <person name="Gillam B."/>
            <person name="Chen W."/>
            <person name="Yan L."/>
            <person name="Higginbotham J."/>
            <person name="Cardenas M."/>
            <person name="Waligorski J."/>
            <person name="Applebaum E."/>
            <person name="Phelps L."/>
            <person name="Falcone J."/>
            <person name="Kanchi K."/>
            <person name="Thane T."/>
            <person name="Scimone A."/>
            <person name="Thane N."/>
            <person name="Henke J."/>
            <person name="Wang T."/>
            <person name="Ruppert J."/>
            <person name="Shah N."/>
            <person name="Rotter K."/>
            <person name="Hodges J."/>
            <person name="Ingenthron E."/>
            <person name="Cordes M."/>
            <person name="Kohlberg S."/>
            <person name="Sgro J."/>
            <person name="Delgado B."/>
            <person name="Mead K."/>
            <person name="Chinwalla A."/>
            <person name="Leonard S."/>
            <person name="Crouse K."/>
            <person name="Collura K."/>
            <person name="Kudrna D."/>
            <person name="Currie J."/>
            <person name="He R."/>
            <person name="Angelova A."/>
            <person name="Rajasekar S."/>
            <person name="Mueller T."/>
            <person name="Lomeli R."/>
            <person name="Scara G."/>
            <person name="Ko A."/>
            <person name="Delaney K."/>
            <person name="Wissotski M."/>
            <person name="Lopez G."/>
            <person name="Campos D."/>
            <person name="Braidotti M."/>
            <person name="Ashley E."/>
            <person name="Golser W."/>
            <person name="Kim H."/>
            <person name="Lee S."/>
            <person name="Lin J."/>
            <person name="Dujmic Z."/>
            <person name="Kim W."/>
            <person name="Talag J."/>
            <person name="Zuccolo A."/>
            <person name="Fan C."/>
            <person name="Sebastian A."/>
            <person name="Kramer M."/>
            <person name="Spiegel L."/>
            <person name="Nascimento L."/>
            <person name="Zutavern T."/>
            <person name="Miller B."/>
            <person name="Ambroise C."/>
            <person name="Muller S."/>
            <person name="Spooner W."/>
            <person name="Narechania A."/>
            <person name="Ren L."/>
            <person name="Wei S."/>
            <person name="Kumari S."/>
            <person name="Faga B."/>
            <person name="Levy M.J."/>
            <person name="McMahan L."/>
            <person name="Van Buren P."/>
            <person name="Vaughn M.W."/>
            <person name="Ying K."/>
            <person name="Yeh C.-T."/>
            <person name="Emrich S.J."/>
            <person name="Jia Y."/>
            <person name="Kalyanaraman A."/>
            <person name="Hsia A.-P."/>
            <person name="Barbazuk W.B."/>
            <person name="Baucom R.S."/>
            <person name="Brutnell T.P."/>
            <person name="Carpita N.C."/>
            <person name="Chaparro C."/>
            <person name="Chia J.-M."/>
            <person name="Deragon J.-M."/>
            <person name="Estill J.C."/>
            <person name="Fu Y."/>
            <person name="Jeddeloh J.A."/>
            <person name="Han Y."/>
            <person name="Lee H."/>
            <person name="Li P."/>
            <person name="Lisch D.R."/>
            <person name="Liu S."/>
            <person name="Liu Z."/>
            <person name="Nagel D.H."/>
            <person name="McCann M.C."/>
            <person name="SanMiguel P."/>
            <person name="Myers A.M."/>
            <person name="Nettleton D."/>
            <person name="Nguyen J."/>
            <person name="Penning B.W."/>
            <person name="Ponnala L."/>
            <person name="Schneider K.L."/>
            <person name="Schwartz D.C."/>
            <person name="Sharma A."/>
            <person name="Soderlund C."/>
            <person name="Springer N.M."/>
            <person name="Sun Q."/>
            <person name="Wang H."/>
            <person name="Waterman M."/>
            <person name="Westerman R."/>
            <person name="Wolfgruber T.K."/>
            <person name="Yang L."/>
            <person name="Yu Y."/>
            <person name="Zhang L."/>
            <person name="Zhou S."/>
            <person name="Zhu Q."/>
            <person name="Bennetzen J.L."/>
            <person name="Dawe R.K."/>
            <person name="Jiang J."/>
            <person name="Jiang N."/>
            <person name="Presting G.G."/>
            <person name="Wessler S.R."/>
            <person name="Aluru S."/>
            <person name="Martienssen R.A."/>
            <person name="Clifton S.W."/>
            <person name="McCombie W.R."/>
            <person name="Wing R.A."/>
            <person name="Wilson R.K."/>
        </authorList>
    </citation>
    <scope>NUCLEOTIDE SEQUENCE [LARGE SCALE GENOMIC DNA]</scope>
    <source>
        <strain evidence="3">cv. B73</strain>
    </source>
</reference>
<name>A0A804RGG2_MAIZE</name>